<dbReference type="Proteomes" id="UP000598467">
    <property type="component" value="Unassembled WGS sequence"/>
</dbReference>
<organism evidence="2 3">
    <name type="scientific">Roseibium aggregatum</name>
    <dbReference type="NCBI Taxonomy" id="187304"/>
    <lineage>
        <taxon>Bacteria</taxon>
        <taxon>Pseudomonadati</taxon>
        <taxon>Pseudomonadota</taxon>
        <taxon>Alphaproteobacteria</taxon>
        <taxon>Hyphomicrobiales</taxon>
        <taxon>Stappiaceae</taxon>
        <taxon>Roseibium</taxon>
    </lineage>
</organism>
<feature type="transmembrane region" description="Helical" evidence="1">
    <location>
        <begin position="137"/>
        <end position="159"/>
    </location>
</feature>
<name>A0A926NP72_9HYPH</name>
<sequence>MEDLLLLLKDLETGMLAEAMRKSPWLFPIVNTLHILGIALLFGAVSCLDLRLMGAWKTVPVPGLSRIVVPVAGTGLGLALATGVLLFLTRASRYAQNPVFQIKMGLIVLALVNLALLHRSAAWKAAQEGTATEGRRVAWAGFLSMLLWLGVLIAGRIIAYW</sequence>
<evidence type="ECO:0000313" key="3">
    <source>
        <dbReference type="Proteomes" id="UP000598467"/>
    </source>
</evidence>
<reference evidence="2" key="1">
    <citation type="submission" date="2020-05" db="EMBL/GenBank/DDBJ databases">
        <title>Identification of trans-AT polyketide cluster in two marine bacteria, producers of a novel glutaramide-containing polyketide sesbanimide D and analogs.</title>
        <authorList>
            <person name="Kacar D."/>
            <person name="Rodriguez P."/>
            <person name="Canedo L."/>
            <person name="Gonzalez E."/>
            <person name="Galan B."/>
            <person name="De La Calle F."/>
            <person name="Garcia J.L."/>
        </authorList>
    </citation>
    <scope>NUCLEOTIDE SEQUENCE</scope>
    <source>
        <strain evidence="2">PHM038</strain>
    </source>
</reference>
<evidence type="ECO:0000313" key="2">
    <source>
        <dbReference type="EMBL" id="MBD1544812.1"/>
    </source>
</evidence>
<feature type="transmembrane region" description="Helical" evidence="1">
    <location>
        <begin position="25"/>
        <end position="46"/>
    </location>
</feature>
<accession>A0A926NP72</accession>
<evidence type="ECO:0000256" key="1">
    <source>
        <dbReference type="SAM" id="Phobius"/>
    </source>
</evidence>
<keyword evidence="1" id="KW-1133">Transmembrane helix</keyword>
<protein>
    <recommendedName>
        <fullName evidence="4">DUF2214 domain-containing protein</fullName>
    </recommendedName>
</protein>
<comment type="caution">
    <text evidence="2">The sequence shown here is derived from an EMBL/GenBank/DDBJ whole genome shotgun (WGS) entry which is preliminary data.</text>
</comment>
<feature type="transmembrane region" description="Helical" evidence="1">
    <location>
        <begin position="100"/>
        <end position="117"/>
    </location>
</feature>
<proteinExistence type="predicted"/>
<keyword evidence="1" id="KW-0472">Membrane</keyword>
<feature type="transmembrane region" description="Helical" evidence="1">
    <location>
        <begin position="67"/>
        <end position="88"/>
    </location>
</feature>
<dbReference type="EMBL" id="JABFCZ010000001">
    <property type="protein sequence ID" value="MBD1544812.1"/>
    <property type="molecule type" value="Genomic_DNA"/>
</dbReference>
<evidence type="ECO:0008006" key="4">
    <source>
        <dbReference type="Google" id="ProtNLM"/>
    </source>
</evidence>
<gene>
    <name evidence="2" type="ORF">HK439_00925</name>
</gene>
<keyword evidence="1" id="KW-0812">Transmembrane</keyword>
<dbReference type="RefSeq" id="WP_190289478.1">
    <property type="nucleotide sequence ID" value="NZ_JABFCZ010000001.1"/>
</dbReference>
<dbReference type="AlphaFoldDB" id="A0A926NP72"/>